<organism evidence="1 2">
    <name type="scientific">Nonomuraea terrae</name>
    <dbReference type="NCBI Taxonomy" id="2530383"/>
    <lineage>
        <taxon>Bacteria</taxon>
        <taxon>Bacillati</taxon>
        <taxon>Actinomycetota</taxon>
        <taxon>Actinomycetes</taxon>
        <taxon>Streptosporangiales</taxon>
        <taxon>Streptosporangiaceae</taxon>
        <taxon>Nonomuraea</taxon>
    </lineage>
</organism>
<evidence type="ECO:0000313" key="1">
    <source>
        <dbReference type="EMBL" id="TDD43261.1"/>
    </source>
</evidence>
<dbReference type="Proteomes" id="UP000295302">
    <property type="component" value="Unassembled WGS sequence"/>
</dbReference>
<gene>
    <name evidence="1" type="ORF">E1286_29260</name>
</gene>
<dbReference type="RefSeq" id="WP_132617566.1">
    <property type="nucleotide sequence ID" value="NZ_SMKQ01000115.1"/>
</dbReference>
<dbReference type="AlphaFoldDB" id="A0A4R4YER7"/>
<name>A0A4R4YER7_9ACTN</name>
<dbReference type="OrthoDB" id="3542704at2"/>
<sequence length="94" mass="10287">MTGLSLGSSAEDWRLVERQLHVLRTTYPAWDIRFRSDVPAGGRWTAVLGRPLTAQLAAGGVRKRLAAPDAITLASALAHHTTLLHARRRPAWPA</sequence>
<proteinExistence type="predicted"/>
<accession>A0A4R4YER7</accession>
<protein>
    <submittedName>
        <fullName evidence="1">Uncharacterized protein</fullName>
    </submittedName>
</protein>
<dbReference type="EMBL" id="SMKQ01000115">
    <property type="protein sequence ID" value="TDD43261.1"/>
    <property type="molecule type" value="Genomic_DNA"/>
</dbReference>
<evidence type="ECO:0000313" key="2">
    <source>
        <dbReference type="Proteomes" id="UP000295302"/>
    </source>
</evidence>
<keyword evidence="2" id="KW-1185">Reference proteome</keyword>
<comment type="caution">
    <text evidence="1">The sequence shown here is derived from an EMBL/GenBank/DDBJ whole genome shotgun (WGS) entry which is preliminary data.</text>
</comment>
<reference evidence="1 2" key="1">
    <citation type="submission" date="2019-03" db="EMBL/GenBank/DDBJ databases">
        <title>Draft genome sequences of novel Actinobacteria.</title>
        <authorList>
            <person name="Sahin N."/>
            <person name="Ay H."/>
            <person name="Saygin H."/>
        </authorList>
    </citation>
    <scope>NUCLEOTIDE SEQUENCE [LARGE SCALE GENOMIC DNA]</scope>
    <source>
        <strain evidence="1 2">CH32</strain>
    </source>
</reference>